<dbReference type="EMBL" id="JBCGBG010000001">
    <property type="protein sequence ID" value="MEL7695768.1"/>
    <property type="molecule type" value="Genomic_DNA"/>
</dbReference>
<comment type="caution">
    <text evidence="1">The sequence shown here is derived from an EMBL/GenBank/DDBJ whole genome shotgun (WGS) entry which is preliminary data.</text>
</comment>
<reference evidence="1 2" key="1">
    <citation type="submission" date="2024-04" db="EMBL/GenBank/DDBJ databases">
        <authorList>
            <person name="Suleimanova A.D."/>
            <person name="Pudova D.S."/>
            <person name="Shagimardanova E.I."/>
            <person name="Sharipova M.R."/>
        </authorList>
    </citation>
    <scope>NUCLEOTIDE SEQUENCE [LARGE SCALE GENOMIC DNA]</scope>
    <source>
        <strain evidence="1 2">3.1</strain>
    </source>
</reference>
<keyword evidence="2" id="KW-1185">Reference proteome</keyword>
<dbReference type="InterPro" id="IPR027417">
    <property type="entry name" value="P-loop_NTPase"/>
</dbReference>
<evidence type="ECO:0000313" key="1">
    <source>
        <dbReference type="EMBL" id="MEL7695768.1"/>
    </source>
</evidence>
<dbReference type="RefSeq" id="WP_152659090.1">
    <property type="nucleotide sequence ID" value="NZ_JBCGBG010000001.1"/>
</dbReference>
<dbReference type="Proteomes" id="UP001468095">
    <property type="component" value="Unassembled WGS sequence"/>
</dbReference>
<sequence>MYNYLSNGKMKFISSDCGSGKTHALIKQVKQTDDRYIIVQGTLQLLNQTAEELGTICKVISSKNYVESVEKDIHAFLLNPTHRILVITDKAFMRVTDLSLLGQWKIYLDDVVNFHTYNVINTEKKYEVEQQLFKDFEELSDKYVTAKAITDFDDDLVLSMAKCFGFIQDYDHFVMNSNFFDKIGKVGNLDVYSNENKQLTILAWVNIAKYSNLDVTFMANKFEESLIYKGMPALFEEVELSGMRERKVSVQDRLKVYYFSEERFSRTYRNANPEALTKVAAWINANLSKYFYTTNSDSKGILKGQYIDPVSRGMNTYQDYTKCVWLASMKPSPVETKQLELMFNLTREEVVQAREHENLYQFINRSNLRAYDSEQVVEVYVFDKEQALSLSTSIELIDIGLDSTQEAFVPMNLSGTKKQRLKRVTKEKYPTTEDFEKWLGKSTNVDLTEREREHFRNKYNKL</sequence>
<accession>A0ABU9MID9</accession>
<protein>
    <recommendedName>
        <fullName evidence="3">Type III restriction endonuclease subunit R</fullName>
    </recommendedName>
</protein>
<name>A0ABU9MID9_9GAMM</name>
<dbReference type="SUPFAM" id="SSF52540">
    <property type="entry name" value="P-loop containing nucleoside triphosphate hydrolases"/>
    <property type="match status" value="1"/>
</dbReference>
<organism evidence="1 2">
    <name type="scientific">Pantoea brenneri</name>
    <dbReference type="NCBI Taxonomy" id="472694"/>
    <lineage>
        <taxon>Bacteria</taxon>
        <taxon>Pseudomonadati</taxon>
        <taxon>Pseudomonadota</taxon>
        <taxon>Gammaproteobacteria</taxon>
        <taxon>Enterobacterales</taxon>
        <taxon>Erwiniaceae</taxon>
        <taxon>Pantoea</taxon>
    </lineage>
</organism>
<evidence type="ECO:0008006" key="3">
    <source>
        <dbReference type="Google" id="ProtNLM"/>
    </source>
</evidence>
<evidence type="ECO:0000313" key="2">
    <source>
        <dbReference type="Proteomes" id="UP001468095"/>
    </source>
</evidence>
<proteinExistence type="predicted"/>
<gene>
    <name evidence="1" type="ORF">AABB92_08835</name>
</gene>